<gene>
    <name evidence="1" type="ORF">ILEXP_LOCUS1568</name>
</gene>
<feature type="non-terminal residue" evidence="1">
    <location>
        <position position="1"/>
    </location>
</feature>
<keyword evidence="2" id="KW-1185">Reference proteome</keyword>
<protein>
    <submittedName>
        <fullName evidence="1">Uncharacterized protein</fullName>
    </submittedName>
</protein>
<dbReference type="AlphaFoldDB" id="A0ABC8QQ46"/>
<organism evidence="1 2">
    <name type="scientific">Ilex paraguariensis</name>
    <name type="common">yerba mate</name>
    <dbReference type="NCBI Taxonomy" id="185542"/>
    <lineage>
        <taxon>Eukaryota</taxon>
        <taxon>Viridiplantae</taxon>
        <taxon>Streptophyta</taxon>
        <taxon>Embryophyta</taxon>
        <taxon>Tracheophyta</taxon>
        <taxon>Spermatophyta</taxon>
        <taxon>Magnoliopsida</taxon>
        <taxon>eudicotyledons</taxon>
        <taxon>Gunneridae</taxon>
        <taxon>Pentapetalae</taxon>
        <taxon>asterids</taxon>
        <taxon>campanulids</taxon>
        <taxon>Aquifoliales</taxon>
        <taxon>Aquifoliaceae</taxon>
        <taxon>Ilex</taxon>
    </lineage>
</organism>
<dbReference type="EMBL" id="CAUOFW020000543">
    <property type="protein sequence ID" value="CAK9134635.1"/>
    <property type="molecule type" value="Genomic_DNA"/>
</dbReference>
<proteinExistence type="predicted"/>
<dbReference type="Proteomes" id="UP001642360">
    <property type="component" value="Unassembled WGS sequence"/>
</dbReference>
<evidence type="ECO:0000313" key="2">
    <source>
        <dbReference type="Proteomes" id="UP001642360"/>
    </source>
</evidence>
<comment type="caution">
    <text evidence="1">The sequence shown here is derived from an EMBL/GenBank/DDBJ whole genome shotgun (WGS) entry which is preliminary data.</text>
</comment>
<name>A0ABC8QQ46_9AQUA</name>
<sequence>RHRGAQLLALPLEADFLLARLVGREHLAAVGHGQVVGCLRRHGALGQAFDVVGVDRGVLAGLEHQAQHGRGGRLLVVVGLRARVVVVAALLDALAAHAHGQAQALVQHRQRVADGKAVEPGFTHARGIGQVAAEQRHLRARAAPGVVDVVDHAKAHAPGIALGGRVGAGRGHQLMAHAARGQARADADLARAHAVLALVVEARARGVAGRIRDGHAAQGVVFLAAAQAACGPGRGGVVDVPFGAQRGEQVALGGVRPVLAVVGLVVGHGRDEVAGRHAGATAVVAVALVAHVARQANVAAAPVQAQAQGGERAVFAIHARAAVAAHGVQADAGAPVRAEAARDVGGDKGLAARLYAGAHARQRIVAGALGQQADGAANAAAAGCCAIEEGVGAAQHLHTLEELRGDVLARQQAVQAVVGDVVRIDREAAKHIQLLEVAEAARLAHARVVEQHVAHALGLGVLDQLLGVAGGGERGVLPVQRAQHAVARPRGHLAACEGLGQALGRCVGAGLHRHSLQHGVTAPGLGNQRLMAAQAKNGQGYG</sequence>
<evidence type="ECO:0000313" key="1">
    <source>
        <dbReference type="EMBL" id="CAK9134635.1"/>
    </source>
</evidence>
<accession>A0ABC8QQ46</accession>
<feature type="non-terminal residue" evidence="1">
    <location>
        <position position="542"/>
    </location>
</feature>
<reference evidence="1 2" key="1">
    <citation type="submission" date="2024-02" db="EMBL/GenBank/DDBJ databases">
        <authorList>
            <person name="Vignale AGUSTIN F."/>
            <person name="Sosa J E."/>
            <person name="Modenutti C."/>
        </authorList>
    </citation>
    <scope>NUCLEOTIDE SEQUENCE [LARGE SCALE GENOMIC DNA]</scope>
</reference>